<evidence type="ECO:0000259" key="9">
    <source>
        <dbReference type="Pfam" id="PF17785"/>
    </source>
</evidence>
<dbReference type="InterPro" id="IPR041532">
    <property type="entry name" value="RlmI-like_PUA"/>
</dbReference>
<dbReference type="GO" id="GO:0008168">
    <property type="term" value="F:methyltransferase activity"/>
    <property type="evidence" value="ECO:0007669"/>
    <property type="project" value="UniProtKB-KW"/>
</dbReference>
<keyword evidence="3" id="KW-0698">rRNA processing</keyword>
<dbReference type="Proteomes" id="UP000254720">
    <property type="component" value="Unassembled WGS sequence"/>
</dbReference>
<feature type="domain" description="S-adenosylmethionine-dependent methyltransferase" evidence="8">
    <location>
        <begin position="177"/>
        <end position="378"/>
    </location>
</feature>
<evidence type="ECO:0000256" key="5">
    <source>
        <dbReference type="ARBA" id="ARBA00022679"/>
    </source>
</evidence>
<organism evidence="10 11">
    <name type="scientific">Aquicella lusitana</name>
    <dbReference type="NCBI Taxonomy" id="254246"/>
    <lineage>
        <taxon>Bacteria</taxon>
        <taxon>Pseudomonadati</taxon>
        <taxon>Pseudomonadota</taxon>
        <taxon>Gammaproteobacteria</taxon>
        <taxon>Legionellales</taxon>
        <taxon>Coxiellaceae</taxon>
        <taxon>Aquicella</taxon>
    </lineage>
</organism>
<dbReference type="InterPro" id="IPR036974">
    <property type="entry name" value="PUA_sf"/>
</dbReference>
<comment type="subcellular location">
    <subcellularLocation>
        <location evidence="1">Cytoplasm</location>
    </subcellularLocation>
</comment>
<dbReference type="RefSeq" id="WP_114834295.1">
    <property type="nucleotide sequence ID" value="NZ_LR699115.1"/>
</dbReference>
<dbReference type="EMBL" id="QQAX01000010">
    <property type="protein sequence ID" value="RDI43736.1"/>
    <property type="molecule type" value="Genomic_DNA"/>
</dbReference>
<gene>
    <name evidence="10" type="ORF">C8D86_1106</name>
</gene>
<evidence type="ECO:0000256" key="3">
    <source>
        <dbReference type="ARBA" id="ARBA00022552"/>
    </source>
</evidence>
<dbReference type="GO" id="GO:0003723">
    <property type="term" value="F:RNA binding"/>
    <property type="evidence" value="ECO:0007669"/>
    <property type="project" value="InterPro"/>
</dbReference>
<feature type="domain" description="RlmI-like PUA" evidence="9">
    <location>
        <begin position="7"/>
        <end position="73"/>
    </location>
</feature>
<dbReference type="Pfam" id="PF10672">
    <property type="entry name" value="Methyltrans_SAM"/>
    <property type="match status" value="1"/>
</dbReference>
<dbReference type="CDD" id="cd11572">
    <property type="entry name" value="RlmI_M_like"/>
    <property type="match status" value="1"/>
</dbReference>
<dbReference type="PANTHER" id="PTHR42873:SF1">
    <property type="entry name" value="S-ADENOSYLMETHIONINE-DEPENDENT METHYLTRANSFERASE DOMAIN-CONTAINING PROTEIN"/>
    <property type="match status" value="1"/>
</dbReference>
<dbReference type="GO" id="GO:0005737">
    <property type="term" value="C:cytoplasm"/>
    <property type="evidence" value="ECO:0007669"/>
    <property type="project" value="UniProtKB-SubCell"/>
</dbReference>
<evidence type="ECO:0000256" key="7">
    <source>
        <dbReference type="ARBA" id="ARBA00038091"/>
    </source>
</evidence>
<dbReference type="GO" id="GO:0032259">
    <property type="term" value="P:methylation"/>
    <property type="evidence" value="ECO:0007669"/>
    <property type="project" value="UniProtKB-KW"/>
</dbReference>
<dbReference type="OrthoDB" id="9805492at2"/>
<evidence type="ECO:0000256" key="6">
    <source>
        <dbReference type="ARBA" id="ARBA00022691"/>
    </source>
</evidence>
<dbReference type="SUPFAM" id="SSF53335">
    <property type="entry name" value="S-adenosyl-L-methionine-dependent methyltransferases"/>
    <property type="match status" value="1"/>
</dbReference>
<reference evidence="10 11" key="1">
    <citation type="submission" date="2018-07" db="EMBL/GenBank/DDBJ databases">
        <title>Genomic Encyclopedia of Type Strains, Phase IV (KMG-IV): sequencing the most valuable type-strain genomes for metagenomic binning, comparative biology and taxonomic classification.</title>
        <authorList>
            <person name="Goeker M."/>
        </authorList>
    </citation>
    <scope>NUCLEOTIDE SEQUENCE [LARGE SCALE GENOMIC DNA]</scope>
    <source>
        <strain evidence="10 11">DSM 16500</strain>
    </source>
</reference>
<dbReference type="InterPro" id="IPR019614">
    <property type="entry name" value="SAM-dep_methyl-trfase"/>
</dbReference>
<dbReference type="CDD" id="cd21153">
    <property type="entry name" value="PUA_RlmI"/>
    <property type="match status" value="1"/>
</dbReference>
<comment type="caution">
    <text evidence="10">The sequence shown here is derived from an EMBL/GenBank/DDBJ whole genome shotgun (WGS) entry which is preliminary data.</text>
</comment>
<dbReference type="GO" id="GO:0006364">
    <property type="term" value="P:rRNA processing"/>
    <property type="evidence" value="ECO:0007669"/>
    <property type="project" value="UniProtKB-KW"/>
</dbReference>
<dbReference type="PROSITE" id="PS50890">
    <property type="entry name" value="PUA"/>
    <property type="match status" value="1"/>
</dbReference>
<name>A0A370GKI0_9COXI</name>
<dbReference type="InterPro" id="IPR015947">
    <property type="entry name" value="PUA-like_sf"/>
</dbReference>
<dbReference type="Pfam" id="PF17785">
    <property type="entry name" value="PUA_3"/>
    <property type="match status" value="1"/>
</dbReference>
<dbReference type="AlphaFoldDB" id="A0A370GKI0"/>
<keyword evidence="6" id="KW-0949">S-adenosyl-L-methionine</keyword>
<dbReference type="Gene3D" id="3.30.750.80">
    <property type="entry name" value="RNA methyltransferase domain (HRMD) like"/>
    <property type="match status" value="1"/>
</dbReference>
<sequence>MTSLHSLRLKKGEDRRIRAGHPWVFSNEIDVTATPLKAFMPGDIVIVEAQDKTPLGVAYVNPHSLIAARLFSRDSAARLNLEFFLQRINEALSLRSRLFKQPYYRLIFGEADGLPGLVVDRFAQNLVVQINTAGMEQKAEIVAEALCAALPDTRSILLRNDSAVREQEGLSREVKPLVGTPPDEAQLEENETQFTFPLWKGQKTGWFYDHRMNRQRLKSYVNDLNVLDVFSYLGGWGVQAARFGAKQVDCIESSQSACDFIMKNAEINQLSARVNVICEDAFDALKKLREQQRQYDVIVLDPPAFVKRLKDRKEGIIAYQRLNEFALKLLVQGGVLISCSCSMHVSMEDLMQILQRAAFRTQTPLQILERGHQGPDHPIHLHIPETDYLKAIFARKI</sequence>
<accession>A0A370GKI0</accession>
<dbReference type="CDD" id="cd02440">
    <property type="entry name" value="AdoMet_MTases"/>
    <property type="match status" value="1"/>
</dbReference>
<dbReference type="SUPFAM" id="SSF88697">
    <property type="entry name" value="PUA domain-like"/>
    <property type="match status" value="1"/>
</dbReference>
<comment type="similarity">
    <text evidence="7">Belongs to the methyltransferase superfamily. RlmI family.</text>
</comment>
<keyword evidence="2" id="KW-0963">Cytoplasm</keyword>
<keyword evidence="4 10" id="KW-0489">Methyltransferase</keyword>
<dbReference type="Gene3D" id="2.30.130.10">
    <property type="entry name" value="PUA domain"/>
    <property type="match status" value="1"/>
</dbReference>
<protein>
    <submittedName>
        <fullName evidence="10">SAM-dependent methyltransferase</fullName>
    </submittedName>
</protein>
<evidence type="ECO:0000313" key="10">
    <source>
        <dbReference type="EMBL" id="RDI43736.1"/>
    </source>
</evidence>
<evidence type="ECO:0000256" key="1">
    <source>
        <dbReference type="ARBA" id="ARBA00004496"/>
    </source>
</evidence>
<proteinExistence type="inferred from homology"/>
<dbReference type="PANTHER" id="PTHR42873">
    <property type="entry name" value="RIBOSOMAL RNA LARGE SUBUNIT METHYLTRANSFERASE"/>
    <property type="match status" value="1"/>
</dbReference>
<dbReference type="InterPro" id="IPR029063">
    <property type="entry name" value="SAM-dependent_MTases_sf"/>
</dbReference>
<evidence type="ECO:0000259" key="8">
    <source>
        <dbReference type="Pfam" id="PF10672"/>
    </source>
</evidence>
<evidence type="ECO:0000256" key="2">
    <source>
        <dbReference type="ARBA" id="ARBA00022490"/>
    </source>
</evidence>
<evidence type="ECO:0000313" key="11">
    <source>
        <dbReference type="Proteomes" id="UP000254720"/>
    </source>
</evidence>
<evidence type="ECO:0000256" key="4">
    <source>
        <dbReference type="ARBA" id="ARBA00022603"/>
    </source>
</evidence>
<dbReference type="Gene3D" id="3.40.50.150">
    <property type="entry name" value="Vaccinia Virus protein VP39"/>
    <property type="match status" value="1"/>
</dbReference>
<keyword evidence="11" id="KW-1185">Reference proteome</keyword>
<keyword evidence="5 10" id="KW-0808">Transferase</keyword>